<dbReference type="Gene3D" id="3.30.70.270">
    <property type="match status" value="1"/>
</dbReference>
<reference evidence="1" key="1">
    <citation type="journal article" date="2022" name="Int. J. Mol. Sci.">
        <title>Draft Genome of Tanacetum Coccineum: Genomic Comparison of Closely Related Tanacetum-Family Plants.</title>
        <authorList>
            <person name="Yamashiro T."/>
            <person name="Shiraishi A."/>
            <person name="Nakayama K."/>
            <person name="Satake H."/>
        </authorList>
    </citation>
    <scope>NUCLEOTIDE SEQUENCE</scope>
</reference>
<protein>
    <submittedName>
        <fullName evidence="1">Uncharacterized protein</fullName>
    </submittedName>
</protein>
<evidence type="ECO:0000313" key="1">
    <source>
        <dbReference type="EMBL" id="GJT26785.1"/>
    </source>
</evidence>
<sequence>MPWRSRCKHQSYADSWEDLSLSGLPQMHEIELAGPFLSLQQSFHGFSSDIVCPKRGGFAVVQNEEIELIPNSIGTGWRVYVGNLSRHKYKKSSLDDFTCLWNSFENCLSRLEKMLQRCEGHNLCLNWEKSLFMSKRALTSAIKFLNLGLRLEKPK</sequence>
<reference evidence="1" key="2">
    <citation type="submission" date="2022-01" db="EMBL/GenBank/DDBJ databases">
        <authorList>
            <person name="Yamashiro T."/>
            <person name="Shiraishi A."/>
            <person name="Satake H."/>
            <person name="Nakayama K."/>
        </authorList>
    </citation>
    <scope>NUCLEOTIDE SEQUENCE</scope>
</reference>
<dbReference type="InterPro" id="IPR043128">
    <property type="entry name" value="Rev_trsase/Diguanyl_cyclase"/>
</dbReference>
<dbReference type="EMBL" id="BQNB010014322">
    <property type="protein sequence ID" value="GJT26785.1"/>
    <property type="molecule type" value="Genomic_DNA"/>
</dbReference>
<evidence type="ECO:0000313" key="2">
    <source>
        <dbReference type="Proteomes" id="UP001151760"/>
    </source>
</evidence>
<gene>
    <name evidence="1" type="ORF">Tco_0907060</name>
</gene>
<dbReference type="Proteomes" id="UP001151760">
    <property type="component" value="Unassembled WGS sequence"/>
</dbReference>
<proteinExistence type="predicted"/>
<accession>A0ABQ5CID3</accession>
<keyword evidence="2" id="KW-1185">Reference proteome</keyword>
<name>A0ABQ5CID3_9ASTR</name>
<comment type="caution">
    <text evidence="1">The sequence shown here is derived from an EMBL/GenBank/DDBJ whole genome shotgun (WGS) entry which is preliminary data.</text>
</comment>
<organism evidence="1 2">
    <name type="scientific">Tanacetum coccineum</name>
    <dbReference type="NCBI Taxonomy" id="301880"/>
    <lineage>
        <taxon>Eukaryota</taxon>
        <taxon>Viridiplantae</taxon>
        <taxon>Streptophyta</taxon>
        <taxon>Embryophyta</taxon>
        <taxon>Tracheophyta</taxon>
        <taxon>Spermatophyta</taxon>
        <taxon>Magnoliopsida</taxon>
        <taxon>eudicotyledons</taxon>
        <taxon>Gunneridae</taxon>
        <taxon>Pentapetalae</taxon>
        <taxon>asterids</taxon>
        <taxon>campanulids</taxon>
        <taxon>Asterales</taxon>
        <taxon>Asteraceae</taxon>
        <taxon>Asteroideae</taxon>
        <taxon>Anthemideae</taxon>
        <taxon>Anthemidinae</taxon>
        <taxon>Tanacetum</taxon>
    </lineage>
</organism>